<reference evidence="1" key="2">
    <citation type="journal article" date="2015" name="Fish Shellfish Immunol.">
        <title>Early steps in the European eel (Anguilla anguilla)-Vibrio vulnificus interaction in the gills: Role of the RtxA13 toxin.</title>
        <authorList>
            <person name="Callol A."/>
            <person name="Pajuelo D."/>
            <person name="Ebbesson L."/>
            <person name="Teles M."/>
            <person name="MacKenzie S."/>
            <person name="Amaro C."/>
        </authorList>
    </citation>
    <scope>NUCLEOTIDE SEQUENCE</scope>
</reference>
<accession>A0A0E9QHX8</accession>
<name>A0A0E9QHX8_ANGAN</name>
<proteinExistence type="predicted"/>
<reference evidence="1" key="1">
    <citation type="submission" date="2014-11" db="EMBL/GenBank/DDBJ databases">
        <authorList>
            <person name="Amaro Gonzalez C."/>
        </authorList>
    </citation>
    <scope>NUCLEOTIDE SEQUENCE</scope>
</reference>
<protein>
    <submittedName>
        <fullName evidence="1">Uncharacterized protein</fullName>
    </submittedName>
</protein>
<dbReference type="EMBL" id="GBXM01092203">
    <property type="protein sequence ID" value="JAH16374.1"/>
    <property type="molecule type" value="Transcribed_RNA"/>
</dbReference>
<organism evidence="1">
    <name type="scientific">Anguilla anguilla</name>
    <name type="common">European freshwater eel</name>
    <name type="synonym">Muraena anguilla</name>
    <dbReference type="NCBI Taxonomy" id="7936"/>
    <lineage>
        <taxon>Eukaryota</taxon>
        <taxon>Metazoa</taxon>
        <taxon>Chordata</taxon>
        <taxon>Craniata</taxon>
        <taxon>Vertebrata</taxon>
        <taxon>Euteleostomi</taxon>
        <taxon>Actinopterygii</taxon>
        <taxon>Neopterygii</taxon>
        <taxon>Teleostei</taxon>
        <taxon>Anguilliformes</taxon>
        <taxon>Anguillidae</taxon>
        <taxon>Anguilla</taxon>
    </lineage>
</organism>
<sequence length="33" mass="3468">MTGASCCMQTKAAVLEKALKGFLCGEKKSSENC</sequence>
<evidence type="ECO:0000313" key="1">
    <source>
        <dbReference type="EMBL" id="JAH16374.1"/>
    </source>
</evidence>
<dbReference type="AlphaFoldDB" id="A0A0E9QHX8"/>